<feature type="region of interest" description="Disordered" evidence="1">
    <location>
        <begin position="31"/>
        <end position="57"/>
    </location>
</feature>
<dbReference type="EMBL" id="CADCXU010021480">
    <property type="protein sequence ID" value="CAB0009090.1"/>
    <property type="molecule type" value="Genomic_DNA"/>
</dbReference>
<evidence type="ECO:0000256" key="1">
    <source>
        <dbReference type="SAM" id="MobiDB-lite"/>
    </source>
</evidence>
<sequence length="97" mass="10738">MELKKTRLIIRHSPEKESKVVIMLTLGKGISNRRNDGLTRTSSRTGRTSCPRSSRPNLASITFANQTPAFTVTPRSRWRPLCPGGVKLALYGTVVVD</sequence>
<dbReference type="Proteomes" id="UP000479000">
    <property type="component" value="Unassembled WGS sequence"/>
</dbReference>
<evidence type="ECO:0000313" key="3">
    <source>
        <dbReference type="Proteomes" id="UP000479000"/>
    </source>
</evidence>
<accession>A0A6H5H656</accession>
<keyword evidence="3" id="KW-1185">Reference proteome</keyword>
<feature type="compositionally biased region" description="Low complexity" evidence="1">
    <location>
        <begin position="39"/>
        <end position="55"/>
    </location>
</feature>
<gene>
    <name evidence="2" type="ORF">NTEN_LOCUS14266</name>
</gene>
<dbReference type="AlphaFoldDB" id="A0A6H5H656"/>
<protein>
    <submittedName>
        <fullName evidence="2">Uncharacterized protein</fullName>
    </submittedName>
</protein>
<reference evidence="2 3" key="1">
    <citation type="submission" date="2020-02" db="EMBL/GenBank/DDBJ databases">
        <authorList>
            <person name="Ferguson B K."/>
        </authorList>
    </citation>
    <scope>NUCLEOTIDE SEQUENCE [LARGE SCALE GENOMIC DNA]</scope>
</reference>
<proteinExistence type="predicted"/>
<evidence type="ECO:0000313" key="2">
    <source>
        <dbReference type="EMBL" id="CAB0009090.1"/>
    </source>
</evidence>
<organism evidence="2 3">
    <name type="scientific">Nesidiocoris tenuis</name>
    <dbReference type="NCBI Taxonomy" id="355587"/>
    <lineage>
        <taxon>Eukaryota</taxon>
        <taxon>Metazoa</taxon>
        <taxon>Ecdysozoa</taxon>
        <taxon>Arthropoda</taxon>
        <taxon>Hexapoda</taxon>
        <taxon>Insecta</taxon>
        <taxon>Pterygota</taxon>
        <taxon>Neoptera</taxon>
        <taxon>Paraneoptera</taxon>
        <taxon>Hemiptera</taxon>
        <taxon>Heteroptera</taxon>
        <taxon>Panheteroptera</taxon>
        <taxon>Cimicomorpha</taxon>
        <taxon>Miridae</taxon>
        <taxon>Dicyphina</taxon>
        <taxon>Nesidiocoris</taxon>
    </lineage>
</organism>
<name>A0A6H5H656_9HEMI</name>